<dbReference type="EMBL" id="JAHHGM010000008">
    <property type="protein sequence ID" value="MBT2989409.1"/>
    <property type="molecule type" value="Genomic_DNA"/>
</dbReference>
<gene>
    <name evidence="9" type="ORF">KME65_10645</name>
</gene>
<feature type="transmembrane region" description="Helical" evidence="6">
    <location>
        <begin position="586"/>
        <end position="610"/>
    </location>
</feature>
<feature type="chain" id="PRO_5037368951" evidence="7">
    <location>
        <begin position="21"/>
        <end position="693"/>
    </location>
</feature>
<feature type="signal peptide" evidence="7">
    <location>
        <begin position="1"/>
        <end position="20"/>
    </location>
</feature>
<dbReference type="Gene3D" id="1.20.1640.10">
    <property type="entry name" value="Multidrug efflux transporter AcrB transmembrane domain"/>
    <property type="match status" value="2"/>
</dbReference>
<comment type="subcellular location">
    <subcellularLocation>
        <location evidence="1">Cell membrane</location>
        <topology evidence="1">Multi-pass membrane protein</topology>
    </subcellularLocation>
</comment>
<keyword evidence="2" id="KW-1003">Cell membrane</keyword>
<evidence type="ECO:0000313" key="10">
    <source>
        <dbReference type="Proteomes" id="UP000770889"/>
    </source>
</evidence>
<organism evidence="9 10">
    <name type="scientific">Candidatus Thiodiazotropha taylori</name>
    <dbReference type="NCBI Taxonomy" id="2792791"/>
    <lineage>
        <taxon>Bacteria</taxon>
        <taxon>Pseudomonadati</taxon>
        <taxon>Pseudomonadota</taxon>
        <taxon>Gammaproteobacteria</taxon>
        <taxon>Chromatiales</taxon>
        <taxon>Sedimenticolaceae</taxon>
        <taxon>Candidatus Thiodiazotropha</taxon>
    </lineage>
</organism>
<keyword evidence="5 6" id="KW-0472">Membrane</keyword>
<evidence type="ECO:0000256" key="5">
    <source>
        <dbReference type="ARBA" id="ARBA00023136"/>
    </source>
</evidence>
<evidence type="ECO:0000256" key="4">
    <source>
        <dbReference type="ARBA" id="ARBA00022989"/>
    </source>
</evidence>
<dbReference type="GO" id="GO:0005886">
    <property type="term" value="C:plasma membrane"/>
    <property type="evidence" value="ECO:0007669"/>
    <property type="project" value="UniProtKB-SubCell"/>
</dbReference>
<feature type="transmembrane region" description="Helical" evidence="6">
    <location>
        <begin position="357"/>
        <end position="375"/>
    </location>
</feature>
<feature type="domain" description="SSD" evidence="8">
    <location>
        <begin position="557"/>
        <end position="683"/>
    </location>
</feature>
<accession>A0A944MAZ0</accession>
<name>A0A944MAZ0_9GAMM</name>
<comment type="caution">
    <text evidence="9">The sequence shown here is derived from an EMBL/GenBank/DDBJ whole genome shotgun (WGS) entry which is preliminary data.</text>
</comment>
<feature type="transmembrane region" description="Helical" evidence="6">
    <location>
        <begin position="531"/>
        <end position="553"/>
    </location>
</feature>
<evidence type="ECO:0000313" key="9">
    <source>
        <dbReference type="EMBL" id="MBT2989409.1"/>
    </source>
</evidence>
<evidence type="ECO:0000256" key="6">
    <source>
        <dbReference type="SAM" id="Phobius"/>
    </source>
</evidence>
<evidence type="ECO:0000256" key="3">
    <source>
        <dbReference type="ARBA" id="ARBA00022692"/>
    </source>
</evidence>
<keyword evidence="4 6" id="KW-1133">Transmembrane helix</keyword>
<dbReference type="InterPro" id="IPR050545">
    <property type="entry name" value="Mycobact_MmpL"/>
</dbReference>
<dbReference type="AlphaFoldDB" id="A0A944MAZ0"/>
<evidence type="ECO:0000259" key="8">
    <source>
        <dbReference type="PROSITE" id="PS50156"/>
    </source>
</evidence>
<dbReference type="PANTHER" id="PTHR33406">
    <property type="entry name" value="MEMBRANE PROTEIN MJ1562-RELATED"/>
    <property type="match status" value="1"/>
</dbReference>
<protein>
    <submittedName>
        <fullName evidence="9">MMPL family transporter</fullName>
    </submittedName>
</protein>
<sequence length="693" mass="75327">MNYRLAFATALMIIIWAVMAAAFKPSPIPTVEQLLPPDILVKARQMRDSLGSTTQFTLLNLPPSLQRASREHLLRQIQDSIPGLRILCIRPPTASGSTARPQLTLSDCTGSGMDLTDTILFWRSLPKQKRDPHWPLYQEIERKISDILTPAITEQSLLFAPEMVRTASWQAATTDLGRIAPLLGVIIFLVPLLAFRSLTASAFIFVTAGVTTTTTLLLFNTGLDGGFNALLLAVVPLVWAVSSMDAAHLVERIDALERRGLPMPFQRAVRELAAPCSVTTATTFIGFGALALQSDSPLLRSFGLTAAAGTLLAIVFTFLLGGLLLRRGCIEGRPPSSINPLAALSHGLVQASLHRPVVTLILWSLLSVAVTPLAIQVSTRTPFPNIFSHDHPVGTDTSRLQQLLDSDLRPLSLYLTAQKQSGNDRERLLHALHATTDYVSKLPESRLVLPAAIIKAVCLNGCGDGSRMERLATALVDRSGVVRIEVFFAAHDLERQREIISWLEKFDQTMLGHHQLVFDGPGYLYPAVESLGISGAVSGILWSLCGVLLLLWLVFRRVGLVVPALLVTLLPLWLVIGFMGAVGIDWYLALLGVPAILFGLAVDDTIHLLWHRKTRASLSHILRHNALRSGAALTATTLMLCFSVASLSLSSLHANQEIALLLAVGMALALLMDLTLLPAAVSLLKRKSPRLQP</sequence>
<dbReference type="PANTHER" id="PTHR33406:SF12">
    <property type="entry name" value="BLR2997 PROTEIN"/>
    <property type="match status" value="1"/>
</dbReference>
<feature type="transmembrane region" description="Helical" evidence="6">
    <location>
        <begin position="658"/>
        <end position="684"/>
    </location>
</feature>
<dbReference type="Proteomes" id="UP000770889">
    <property type="component" value="Unassembled WGS sequence"/>
</dbReference>
<reference evidence="9 10" key="1">
    <citation type="submission" date="2021-05" db="EMBL/GenBank/DDBJ databases">
        <title>Genetic and Functional Diversity in Clade A Lucinid endosymbionts from the Bahamas.</title>
        <authorList>
            <person name="Giani N.M."/>
            <person name="Engel A.S."/>
            <person name="Campbell B.J."/>
        </authorList>
    </citation>
    <scope>NUCLEOTIDE SEQUENCE [LARGE SCALE GENOMIC DNA]</scope>
    <source>
        <strain evidence="9">LUC16012Gg_MoonRockCtena</strain>
    </source>
</reference>
<evidence type="ECO:0000256" key="1">
    <source>
        <dbReference type="ARBA" id="ARBA00004651"/>
    </source>
</evidence>
<dbReference type="InterPro" id="IPR004869">
    <property type="entry name" value="MMPL_dom"/>
</dbReference>
<feature type="transmembrane region" description="Helical" evidence="6">
    <location>
        <begin position="229"/>
        <end position="251"/>
    </location>
</feature>
<feature type="transmembrane region" description="Helical" evidence="6">
    <location>
        <begin position="202"/>
        <end position="223"/>
    </location>
</feature>
<evidence type="ECO:0000256" key="7">
    <source>
        <dbReference type="SAM" id="SignalP"/>
    </source>
</evidence>
<dbReference type="InterPro" id="IPR000731">
    <property type="entry name" value="SSD"/>
</dbReference>
<feature type="transmembrane region" description="Helical" evidence="6">
    <location>
        <begin position="304"/>
        <end position="325"/>
    </location>
</feature>
<feature type="transmembrane region" description="Helical" evidence="6">
    <location>
        <begin position="272"/>
        <end position="292"/>
    </location>
</feature>
<dbReference type="Pfam" id="PF03176">
    <property type="entry name" value="MMPL"/>
    <property type="match status" value="1"/>
</dbReference>
<dbReference type="PROSITE" id="PS50156">
    <property type="entry name" value="SSD"/>
    <property type="match status" value="1"/>
</dbReference>
<dbReference type="SUPFAM" id="SSF82866">
    <property type="entry name" value="Multidrug efflux transporter AcrB transmembrane domain"/>
    <property type="match status" value="2"/>
</dbReference>
<evidence type="ECO:0000256" key="2">
    <source>
        <dbReference type="ARBA" id="ARBA00022475"/>
    </source>
</evidence>
<feature type="transmembrane region" description="Helical" evidence="6">
    <location>
        <begin position="176"/>
        <end position="195"/>
    </location>
</feature>
<keyword evidence="3 6" id="KW-0812">Transmembrane</keyword>
<proteinExistence type="predicted"/>
<feature type="transmembrane region" description="Helical" evidence="6">
    <location>
        <begin position="560"/>
        <end position="580"/>
    </location>
</feature>
<keyword evidence="7" id="KW-0732">Signal</keyword>
<feature type="transmembrane region" description="Helical" evidence="6">
    <location>
        <begin position="631"/>
        <end position="652"/>
    </location>
</feature>